<feature type="region of interest" description="Disordered" evidence="1">
    <location>
        <begin position="280"/>
        <end position="300"/>
    </location>
</feature>
<sequence length="300" mass="33778">MSDLFSFNAHNELGTVISVDTSQIFIDVHNSEIMTKLGVGHLVAIKSHSEFQLLIGTIEKISRTVTEKLDFESDEELIFQDQPNDIVKVVLVGTFKSVDGEKRNIFKRGADIFPQIDSESYLIDGINLQRFMNLLGEEIGDDERLNIGHFINDRTAKAILDGDKLFQRHASILGSTGSGKSWCVATILEKASQLDFPNLIVFDMHGEYSPLTKGKDKIAEGYRIAGPGDLEGNEENVIFLPYWLLNREEVLSMILDRNDNNAPNQASRFTLHIKKLKEDTLEENEKEETLKTFTVDSPTD</sequence>
<dbReference type="SUPFAM" id="SSF52540">
    <property type="entry name" value="P-loop containing nucleoside triphosphate hydrolases"/>
    <property type="match status" value="1"/>
</dbReference>
<dbReference type="Proteomes" id="UP001228376">
    <property type="component" value="Unassembled WGS sequence"/>
</dbReference>
<keyword evidence="3" id="KW-0547">Nucleotide-binding</keyword>
<evidence type="ECO:0000313" key="3">
    <source>
        <dbReference type="EMBL" id="MDY0407227.1"/>
    </source>
</evidence>
<protein>
    <submittedName>
        <fullName evidence="3">ATP-binding protein</fullName>
    </submittedName>
</protein>
<dbReference type="PANTHER" id="PTHR42957:SF1">
    <property type="entry name" value="HELICASE MJ1565-RELATED"/>
    <property type="match status" value="1"/>
</dbReference>
<dbReference type="Pfam" id="PF01935">
    <property type="entry name" value="DUF87"/>
    <property type="match status" value="1"/>
</dbReference>
<dbReference type="Gene3D" id="3.40.50.300">
    <property type="entry name" value="P-loop containing nucleotide triphosphate hydrolases"/>
    <property type="match status" value="1"/>
</dbReference>
<comment type="caution">
    <text evidence="3">The sequence shown here is derived from an EMBL/GenBank/DDBJ whole genome shotgun (WGS) entry which is preliminary data.</text>
</comment>
<dbReference type="GO" id="GO:0005524">
    <property type="term" value="F:ATP binding"/>
    <property type="evidence" value="ECO:0007669"/>
    <property type="project" value="UniProtKB-KW"/>
</dbReference>
<reference evidence="3 4" key="1">
    <citation type="submission" date="2023-10" db="EMBL/GenBank/DDBJ databases">
        <title>179-bfca-hs.</title>
        <authorList>
            <person name="Miliotis G."/>
            <person name="Sengupta P."/>
            <person name="Hameed A."/>
            <person name="Chuvochina M."/>
            <person name="Mcdonagh F."/>
            <person name="Simpson A.C."/>
            <person name="Singh N.K."/>
            <person name="Rekha P.D."/>
            <person name="Raman K."/>
            <person name="Hugenholtz P."/>
            <person name="Venkateswaran K."/>
        </authorList>
    </citation>
    <scope>NUCLEOTIDE SEQUENCE [LARGE SCALE GENOMIC DNA]</scope>
    <source>
        <strain evidence="3 4">179-BFC-A-HS</strain>
    </source>
</reference>
<organism evidence="3 4">
    <name type="scientific">Tigheibacillus jepli</name>
    <dbReference type="NCBI Taxonomy" id="3035914"/>
    <lineage>
        <taxon>Bacteria</taxon>
        <taxon>Bacillati</taxon>
        <taxon>Bacillota</taxon>
        <taxon>Bacilli</taxon>
        <taxon>Bacillales</taxon>
        <taxon>Bacillaceae</taxon>
        <taxon>Tigheibacillus</taxon>
    </lineage>
</organism>
<accession>A0ABU5CLI1</accession>
<keyword evidence="3" id="KW-0067">ATP-binding</keyword>
<gene>
    <name evidence="3" type="ORF">P5G51_019505</name>
</gene>
<evidence type="ECO:0000313" key="4">
    <source>
        <dbReference type="Proteomes" id="UP001228376"/>
    </source>
</evidence>
<dbReference type="PANTHER" id="PTHR42957">
    <property type="entry name" value="HELICASE MJ1565-RELATED"/>
    <property type="match status" value="1"/>
</dbReference>
<evidence type="ECO:0000256" key="1">
    <source>
        <dbReference type="SAM" id="MobiDB-lite"/>
    </source>
</evidence>
<dbReference type="InterPro" id="IPR008571">
    <property type="entry name" value="HerA-like"/>
</dbReference>
<name>A0ABU5CLI1_9BACI</name>
<evidence type="ECO:0000259" key="2">
    <source>
        <dbReference type="Pfam" id="PF01935"/>
    </source>
</evidence>
<keyword evidence="4" id="KW-1185">Reference proteome</keyword>
<dbReference type="RefSeq" id="WP_306068330.1">
    <property type="nucleotide sequence ID" value="NZ_JAROCA020000003.1"/>
</dbReference>
<dbReference type="InterPro" id="IPR027417">
    <property type="entry name" value="P-loop_NTPase"/>
</dbReference>
<proteinExistence type="predicted"/>
<dbReference type="InterPro" id="IPR002789">
    <property type="entry name" value="HerA_central"/>
</dbReference>
<dbReference type="EMBL" id="JAROCA020000003">
    <property type="protein sequence ID" value="MDY0407227.1"/>
    <property type="molecule type" value="Genomic_DNA"/>
</dbReference>
<feature type="domain" description="Helicase HerA central" evidence="2">
    <location>
        <begin position="146"/>
        <end position="288"/>
    </location>
</feature>